<keyword evidence="1" id="KW-0472">Membrane</keyword>
<keyword evidence="1" id="KW-1133">Transmembrane helix</keyword>
<evidence type="ECO:0000256" key="1">
    <source>
        <dbReference type="SAM" id="Phobius"/>
    </source>
</evidence>
<reference evidence="2" key="1">
    <citation type="submission" date="2023-06" db="EMBL/GenBank/DDBJ databases">
        <title>Genome-scale phylogeny and comparative genomics of the fungal order Sordariales.</title>
        <authorList>
            <consortium name="Lawrence Berkeley National Laboratory"/>
            <person name="Hensen N."/>
            <person name="Bonometti L."/>
            <person name="Westerberg I."/>
            <person name="Brannstrom I.O."/>
            <person name="Guillou S."/>
            <person name="Cros-Aarteil S."/>
            <person name="Calhoun S."/>
            <person name="Haridas S."/>
            <person name="Kuo A."/>
            <person name="Mondo S."/>
            <person name="Pangilinan J."/>
            <person name="Riley R."/>
            <person name="Labutti K."/>
            <person name="Andreopoulos B."/>
            <person name="Lipzen A."/>
            <person name="Chen C."/>
            <person name="Yanf M."/>
            <person name="Daum C."/>
            <person name="Ng V."/>
            <person name="Clum A."/>
            <person name="Steindorff A."/>
            <person name="Ohm R."/>
            <person name="Martin F."/>
            <person name="Silar P."/>
            <person name="Natvig D."/>
            <person name="Lalanne C."/>
            <person name="Gautier V."/>
            <person name="Ament-Velasquez S.L."/>
            <person name="Kruys A."/>
            <person name="Hutchinson M.I."/>
            <person name="Powell A.J."/>
            <person name="Barry K."/>
            <person name="Miller A.N."/>
            <person name="Grigoriev I.V."/>
            <person name="Debuchy R."/>
            <person name="Gladieux P."/>
            <person name="Thoren M.H."/>
            <person name="Johannesson H."/>
        </authorList>
    </citation>
    <scope>NUCLEOTIDE SEQUENCE</scope>
    <source>
        <strain evidence="2">CBS 606.72</strain>
    </source>
</reference>
<organism evidence="2 3">
    <name type="scientific">Immersiella caudata</name>
    <dbReference type="NCBI Taxonomy" id="314043"/>
    <lineage>
        <taxon>Eukaryota</taxon>
        <taxon>Fungi</taxon>
        <taxon>Dikarya</taxon>
        <taxon>Ascomycota</taxon>
        <taxon>Pezizomycotina</taxon>
        <taxon>Sordariomycetes</taxon>
        <taxon>Sordariomycetidae</taxon>
        <taxon>Sordariales</taxon>
        <taxon>Lasiosphaeriaceae</taxon>
        <taxon>Immersiella</taxon>
    </lineage>
</organism>
<proteinExistence type="predicted"/>
<evidence type="ECO:0000313" key="2">
    <source>
        <dbReference type="EMBL" id="KAK0627035.1"/>
    </source>
</evidence>
<dbReference type="Proteomes" id="UP001175000">
    <property type="component" value="Unassembled WGS sequence"/>
</dbReference>
<feature type="transmembrane region" description="Helical" evidence="1">
    <location>
        <begin position="12"/>
        <end position="36"/>
    </location>
</feature>
<keyword evidence="3" id="KW-1185">Reference proteome</keyword>
<comment type="caution">
    <text evidence="2">The sequence shown here is derived from an EMBL/GenBank/DDBJ whole genome shotgun (WGS) entry which is preliminary data.</text>
</comment>
<accession>A0AA40C6R3</accession>
<gene>
    <name evidence="2" type="ORF">B0T14DRAFT_125626</name>
</gene>
<evidence type="ECO:0000313" key="3">
    <source>
        <dbReference type="Proteomes" id="UP001175000"/>
    </source>
</evidence>
<keyword evidence="1" id="KW-0812">Transmembrane</keyword>
<dbReference type="EMBL" id="JAULSU010000002">
    <property type="protein sequence ID" value="KAK0627035.1"/>
    <property type="molecule type" value="Genomic_DNA"/>
</dbReference>
<protein>
    <submittedName>
        <fullName evidence="2">Uncharacterized protein</fullName>
    </submittedName>
</protein>
<dbReference type="AlphaFoldDB" id="A0AA40C6R3"/>
<name>A0AA40C6R3_9PEZI</name>
<sequence>MGSWTKKAWSSWMFCCAGARCVILSFGANWVVWSLWLSGLHVYLVVGSGRQLEPTRVASLGSEKRSHENIPFRACN</sequence>